<evidence type="ECO:0000313" key="14">
    <source>
        <dbReference type="Proteomes" id="UP000324222"/>
    </source>
</evidence>
<organism evidence="13 14">
    <name type="scientific">Portunus trituberculatus</name>
    <name type="common">Swimming crab</name>
    <name type="synonym">Neptunus trituberculatus</name>
    <dbReference type="NCBI Taxonomy" id="210409"/>
    <lineage>
        <taxon>Eukaryota</taxon>
        <taxon>Metazoa</taxon>
        <taxon>Ecdysozoa</taxon>
        <taxon>Arthropoda</taxon>
        <taxon>Crustacea</taxon>
        <taxon>Multicrustacea</taxon>
        <taxon>Malacostraca</taxon>
        <taxon>Eumalacostraca</taxon>
        <taxon>Eucarida</taxon>
        <taxon>Decapoda</taxon>
        <taxon>Pleocyemata</taxon>
        <taxon>Brachyura</taxon>
        <taxon>Eubrachyura</taxon>
        <taxon>Portunoidea</taxon>
        <taxon>Portunidae</taxon>
        <taxon>Portuninae</taxon>
        <taxon>Portunus</taxon>
    </lineage>
</organism>
<keyword evidence="10" id="KW-0325">Glycoprotein</keyword>
<evidence type="ECO:0000256" key="11">
    <source>
        <dbReference type="ARBA" id="ARBA00040821"/>
    </source>
</evidence>
<keyword evidence="9" id="KW-0675">Receptor</keyword>
<dbReference type="GO" id="GO:0005044">
    <property type="term" value="F:scavenger receptor activity"/>
    <property type="evidence" value="ECO:0007669"/>
    <property type="project" value="TreeGrafter"/>
</dbReference>
<proteinExistence type="inferred from homology"/>
<comment type="caution">
    <text evidence="13">The sequence shown here is derived from an EMBL/GenBank/DDBJ whole genome shotgun (WGS) entry which is preliminary data.</text>
</comment>
<keyword evidence="7" id="KW-0472">Membrane</keyword>
<evidence type="ECO:0000256" key="2">
    <source>
        <dbReference type="ARBA" id="ARBA00004651"/>
    </source>
</evidence>
<evidence type="ECO:0000256" key="6">
    <source>
        <dbReference type="ARBA" id="ARBA00022989"/>
    </source>
</evidence>
<dbReference type="PANTHER" id="PTHR11923">
    <property type="entry name" value="SCAVENGER RECEPTOR CLASS B TYPE-1 SR-B1"/>
    <property type="match status" value="1"/>
</dbReference>
<keyword evidence="14" id="KW-1185">Reference proteome</keyword>
<evidence type="ECO:0000256" key="10">
    <source>
        <dbReference type="ARBA" id="ARBA00023180"/>
    </source>
</evidence>
<reference evidence="13 14" key="1">
    <citation type="submission" date="2019-05" db="EMBL/GenBank/DDBJ databases">
        <title>Another draft genome of Portunus trituberculatus and its Hox gene families provides insights of decapod evolution.</title>
        <authorList>
            <person name="Jeong J.-H."/>
            <person name="Song I."/>
            <person name="Kim S."/>
            <person name="Choi T."/>
            <person name="Kim D."/>
            <person name="Ryu S."/>
            <person name="Kim W."/>
        </authorList>
    </citation>
    <scope>NUCLEOTIDE SEQUENCE [LARGE SCALE GENOMIC DNA]</scope>
    <source>
        <tissue evidence="13">Muscle</tissue>
    </source>
</reference>
<evidence type="ECO:0000256" key="4">
    <source>
        <dbReference type="ARBA" id="ARBA00022475"/>
    </source>
</evidence>
<evidence type="ECO:0000256" key="1">
    <source>
        <dbReference type="ARBA" id="ARBA00004189"/>
    </source>
</evidence>
<dbReference type="AlphaFoldDB" id="A0A5B7ITZ3"/>
<protein>
    <recommendedName>
        <fullName evidence="11">Scavenger receptor class B member 1</fullName>
    </recommendedName>
    <alternativeName>
        <fullName evidence="12">SR-BI</fullName>
    </alternativeName>
</protein>
<evidence type="ECO:0000256" key="7">
    <source>
        <dbReference type="ARBA" id="ARBA00023136"/>
    </source>
</evidence>
<accession>A0A5B7ITZ3</accession>
<evidence type="ECO:0000256" key="8">
    <source>
        <dbReference type="ARBA" id="ARBA00023157"/>
    </source>
</evidence>
<gene>
    <name evidence="13" type="primary">Snmp1</name>
    <name evidence="13" type="ORF">E2C01_080730</name>
</gene>
<evidence type="ECO:0000256" key="12">
    <source>
        <dbReference type="ARBA" id="ARBA00042244"/>
    </source>
</evidence>
<name>A0A5B7ITZ3_PORTR</name>
<keyword evidence="5" id="KW-0812">Transmembrane</keyword>
<evidence type="ECO:0000256" key="5">
    <source>
        <dbReference type="ARBA" id="ARBA00022692"/>
    </source>
</evidence>
<dbReference type="GO" id="GO:0005901">
    <property type="term" value="C:caveola"/>
    <property type="evidence" value="ECO:0007669"/>
    <property type="project" value="UniProtKB-SubCell"/>
</dbReference>
<sequence>MEVVEGSYSYQLWHNTPVPIFLRFYIYNLTNSKDFSAGAKAVLQEVGPYVYR</sequence>
<comment type="similarity">
    <text evidence="3">Belongs to the CD36 family.</text>
</comment>
<dbReference type="PRINTS" id="PR01609">
    <property type="entry name" value="CD36FAMILY"/>
</dbReference>
<keyword evidence="8" id="KW-1015">Disulfide bond</keyword>
<evidence type="ECO:0000256" key="9">
    <source>
        <dbReference type="ARBA" id="ARBA00023170"/>
    </source>
</evidence>
<dbReference type="Pfam" id="PF01130">
    <property type="entry name" value="CD36"/>
    <property type="match status" value="1"/>
</dbReference>
<dbReference type="InterPro" id="IPR002159">
    <property type="entry name" value="CD36_fam"/>
</dbReference>
<evidence type="ECO:0000313" key="13">
    <source>
        <dbReference type="EMBL" id="MPC85925.1"/>
    </source>
</evidence>
<dbReference type="Proteomes" id="UP000324222">
    <property type="component" value="Unassembled WGS sequence"/>
</dbReference>
<dbReference type="EMBL" id="VSRR010070004">
    <property type="protein sequence ID" value="MPC85925.1"/>
    <property type="molecule type" value="Genomic_DNA"/>
</dbReference>
<dbReference type="PANTHER" id="PTHR11923:SF110">
    <property type="entry name" value="SCAVENGER RECEPTOR CLASS B MEMBER 1"/>
    <property type="match status" value="1"/>
</dbReference>
<dbReference type="OrthoDB" id="514335at2759"/>
<evidence type="ECO:0000256" key="3">
    <source>
        <dbReference type="ARBA" id="ARBA00010532"/>
    </source>
</evidence>
<keyword evidence="6" id="KW-1133">Transmembrane helix</keyword>
<comment type="subcellular location">
    <subcellularLocation>
        <location evidence="2">Cell membrane</location>
        <topology evidence="2">Multi-pass membrane protein</topology>
    </subcellularLocation>
    <subcellularLocation>
        <location evidence="1">Membrane</location>
        <location evidence="1">Caveola</location>
        <topology evidence="1">Multi-pass membrane protein</topology>
    </subcellularLocation>
</comment>
<dbReference type="GO" id="GO:0005737">
    <property type="term" value="C:cytoplasm"/>
    <property type="evidence" value="ECO:0007669"/>
    <property type="project" value="TreeGrafter"/>
</dbReference>
<keyword evidence="4" id="KW-1003">Cell membrane</keyword>